<dbReference type="InterPro" id="IPR001656">
    <property type="entry name" value="PsdUridine_synth_TruD"/>
</dbReference>
<name>A0A3B3ZXR2_9GOBI</name>
<keyword evidence="4" id="KW-0413">Isomerase</keyword>
<evidence type="ECO:0000256" key="3">
    <source>
        <dbReference type="ARBA" id="ARBA00022664"/>
    </source>
</evidence>
<evidence type="ECO:0000256" key="1">
    <source>
        <dbReference type="ARBA" id="ARBA00001166"/>
    </source>
</evidence>
<accession>A0A3B3ZXR2</accession>
<feature type="domain" description="TRUD" evidence="8">
    <location>
        <begin position="372"/>
        <end position="592"/>
    </location>
</feature>
<dbReference type="Ensembl" id="ENSPMGT00000009817.1">
    <property type="protein sequence ID" value="ENSPMGP00000009209.1"/>
    <property type="gene ID" value="ENSPMGG00000007626.1"/>
</dbReference>
<evidence type="ECO:0000256" key="6">
    <source>
        <dbReference type="ARBA" id="ARBA00067866"/>
    </source>
</evidence>
<dbReference type="InterPro" id="IPR056961">
    <property type="entry name" value="R3H_PUS7L"/>
</dbReference>
<evidence type="ECO:0000259" key="8">
    <source>
        <dbReference type="PROSITE" id="PS50984"/>
    </source>
</evidence>
<evidence type="ECO:0000256" key="4">
    <source>
        <dbReference type="ARBA" id="ARBA00023235"/>
    </source>
</evidence>
<proteinExistence type="inferred from homology"/>
<dbReference type="GO" id="GO:0009982">
    <property type="term" value="F:pseudouridine synthase activity"/>
    <property type="evidence" value="ECO:0007669"/>
    <property type="project" value="InterPro"/>
</dbReference>
<evidence type="ECO:0000256" key="5">
    <source>
        <dbReference type="ARBA" id="ARBA00057241"/>
    </source>
</evidence>
<dbReference type="Pfam" id="PF25094">
    <property type="entry name" value="R3H_PUS7L"/>
    <property type="match status" value="1"/>
</dbReference>
<comment type="catalytic activity">
    <reaction evidence="1">
        <text>a uridine in mRNA = a pseudouridine in mRNA</text>
        <dbReference type="Rhea" id="RHEA:56644"/>
        <dbReference type="Rhea" id="RHEA-COMP:14658"/>
        <dbReference type="Rhea" id="RHEA-COMP:14659"/>
        <dbReference type="ChEBI" id="CHEBI:65314"/>
        <dbReference type="ChEBI" id="CHEBI:65315"/>
    </reaction>
</comment>
<keyword evidence="10" id="KW-1185">Reference proteome</keyword>
<sequence length="654" mass="74220">MMASVYFMSKHEGFTGSIKNFTRDFVVTEIDISGNQVSKSTISEDVPRSFVEKTRESVKEPDVSPIIQKTEQDCNSPSPEILDLAVILSQGISDKLEQFVSSLKNGFSSDQELSLGSFTDKHQRANVHRTVKLRFPFLMTTTNQCEIKVKESQDYKELKQLVSEEEADAFFRFTDAKVSGSSYTFLPDDSKEHRTAVHRFLSRRFGKLVETKSFTDQGKTSISVRLRERGKPKKRTAEDCRQEDIYTAFTLCKENLETLEAISYMATELGVLPSDFTYAGIKDKRAITYQSMVVKKVSPERLKEKAAEFERKGIQLFAVRSVSEPLKLGRLRGNHFDIVVRGIKPHIYDGPVPLAYTEDLVKAAVEMVKNTGFVNYYGPQRFGITQRVQSDQIGLALLKEDMVSAVHLFFTPDKGDEPQNQAKRHFLETGNAKEALLLMPESKARERLMLRAMNRYGTGPDGCAQAWLSLPHSTRIFYLHSYCSRVWNEAVAHRLSILGHSVKQGDLVQEVTGTMDDNADTSSNQVILHIHNTFLWWSVLLPMPGNTVKYPENAMGAWYRERLSKDGLESCRFRVNSLKLNVPGCYRPLLAFPRNLDYRLQREQEDGVGNCTEAVDEGGNDKTEDQVKLNLTLNFDLFPSCYATVYLRECVTNL</sequence>
<evidence type="ECO:0000256" key="7">
    <source>
        <dbReference type="ARBA" id="ARBA00079696"/>
    </source>
</evidence>
<dbReference type="NCBIfam" id="TIGR00094">
    <property type="entry name" value="tRNA_TruD_broad"/>
    <property type="match status" value="1"/>
</dbReference>
<protein>
    <recommendedName>
        <fullName evidence="6">Pseudouridylate synthase PUS7L</fullName>
    </recommendedName>
    <alternativeName>
        <fullName evidence="7">Pseudouridylate synthase 7 homolog-like protein</fullName>
    </alternativeName>
</protein>
<evidence type="ECO:0000313" key="9">
    <source>
        <dbReference type="Ensembl" id="ENSPMGP00000009209.1"/>
    </source>
</evidence>
<dbReference type="Proteomes" id="UP000261520">
    <property type="component" value="Unplaced"/>
</dbReference>
<dbReference type="InterPro" id="IPR042214">
    <property type="entry name" value="TruD_catalytic"/>
</dbReference>
<dbReference type="InterPro" id="IPR011760">
    <property type="entry name" value="PsdUridine_synth_TruD_insert"/>
</dbReference>
<organism evidence="9 10">
    <name type="scientific">Periophthalmus magnuspinnatus</name>
    <dbReference type="NCBI Taxonomy" id="409849"/>
    <lineage>
        <taxon>Eukaryota</taxon>
        <taxon>Metazoa</taxon>
        <taxon>Chordata</taxon>
        <taxon>Craniata</taxon>
        <taxon>Vertebrata</taxon>
        <taxon>Euteleostomi</taxon>
        <taxon>Actinopterygii</taxon>
        <taxon>Neopterygii</taxon>
        <taxon>Teleostei</taxon>
        <taxon>Neoteleostei</taxon>
        <taxon>Acanthomorphata</taxon>
        <taxon>Gobiaria</taxon>
        <taxon>Gobiiformes</taxon>
        <taxon>Gobioidei</taxon>
        <taxon>Gobiidae</taxon>
        <taxon>Oxudercinae</taxon>
        <taxon>Periophthalmus</taxon>
    </lineage>
</organism>
<comment type="function">
    <text evidence="5">Pseudouridine synthase that catalyzes pseudouridylation of mRNAs.</text>
</comment>
<dbReference type="PROSITE" id="PS50984">
    <property type="entry name" value="TRUD"/>
    <property type="match status" value="1"/>
</dbReference>
<dbReference type="GO" id="GO:0001522">
    <property type="term" value="P:pseudouridine synthesis"/>
    <property type="evidence" value="ECO:0007669"/>
    <property type="project" value="InterPro"/>
</dbReference>
<dbReference type="STRING" id="409849.ENSPMGP00000009209"/>
<dbReference type="SMR" id="A0A3B3ZXR2"/>
<dbReference type="GO" id="GO:0005634">
    <property type="term" value="C:nucleus"/>
    <property type="evidence" value="ECO:0007669"/>
    <property type="project" value="TreeGrafter"/>
</dbReference>
<dbReference type="AlphaFoldDB" id="A0A3B3ZXR2"/>
<dbReference type="Pfam" id="PF23943">
    <property type="entry name" value="PUS7L_N"/>
    <property type="match status" value="1"/>
</dbReference>
<dbReference type="Gene3D" id="3.30.2350.20">
    <property type="entry name" value="TruD, catalytic domain"/>
    <property type="match status" value="2"/>
</dbReference>
<evidence type="ECO:0000256" key="2">
    <source>
        <dbReference type="ARBA" id="ARBA00007953"/>
    </source>
</evidence>
<dbReference type="PANTHER" id="PTHR13326:SF21">
    <property type="entry name" value="PSEUDOURIDYLATE SYNTHASE PUS7L"/>
    <property type="match status" value="1"/>
</dbReference>
<dbReference type="CDD" id="cd02576">
    <property type="entry name" value="PseudoU_synth_ScPUS7"/>
    <property type="match status" value="1"/>
</dbReference>
<dbReference type="GO" id="GO:0003723">
    <property type="term" value="F:RNA binding"/>
    <property type="evidence" value="ECO:0007669"/>
    <property type="project" value="InterPro"/>
</dbReference>
<dbReference type="PIRSF" id="PIRSF037016">
    <property type="entry name" value="Pseudouridin_synth_euk_prd"/>
    <property type="match status" value="1"/>
</dbReference>
<keyword evidence="3" id="KW-0507">mRNA processing</keyword>
<dbReference type="InterPro" id="IPR020103">
    <property type="entry name" value="PsdUridine_synth_cat_dom_sf"/>
</dbReference>
<evidence type="ECO:0000313" key="10">
    <source>
        <dbReference type="Proteomes" id="UP000261520"/>
    </source>
</evidence>
<reference evidence="9" key="2">
    <citation type="submission" date="2025-09" db="UniProtKB">
        <authorList>
            <consortium name="Ensembl"/>
        </authorList>
    </citation>
    <scope>IDENTIFICATION</scope>
</reference>
<dbReference type="InterPro" id="IPR056963">
    <property type="entry name" value="PUS7L_N"/>
</dbReference>
<dbReference type="FunFam" id="3.30.2350.20:FF:000005">
    <property type="entry name" value="pseudouridylate synthase 7 homolog-like protein"/>
    <property type="match status" value="1"/>
</dbReference>
<dbReference type="PANTHER" id="PTHR13326">
    <property type="entry name" value="TRNA PSEUDOURIDINE SYNTHASE D"/>
    <property type="match status" value="1"/>
</dbReference>
<dbReference type="SUPFAM" id="SSF55120">
    <property type="entry name" value="Pseudouridine synthase"/>
    <property type="match status" value="1"/>
</dbReference>
<reference evidence="9" key="1">
    <citation type="submission" date="2025-08" db="UniProtKB">
        <authorList>
            <consortium name="Ensembl"/>
        </authorList>
    </citation>
    <scope>IDENTIFICATION</scope>
</reference>
<dbReference type="GO" id="GO:0006397">
    <property type="term" value="P:mRNA processing"/>
    <property type="evidence" value="ECO:0007669"/>
    <property type="project" value="UniProtKB-KW"/>
</dbReference>
<dbReference type="Pfam" id="PF01142">
    <property type="entry name" value="TruD"/>
    <property type="match status" value="1"/>
</dbReference>
<comment type="similarity">
    <text evidence="2">Belongs to the pseudouridine synthase TruD family.</text>
</comment>